<comment type="subcellular location">
    <subcellularLocation>
        <location evidence="1">Membrane</location>
        <topology evidence="1">Multi-pass membrane protein</topology>
    </subcellularLocation>
</comment>
<keyword evidence="10" id="KW-1185">Reference proteome</keyword>
<accession>A0ABQ7GPG1</accession>
<dbReference type="Pfam" id="PF07690">
    <property type="entry name" value="MFS_1"/>
    <property type="match status" value="1"/>
</dbReference>
<evidence type="ECO:0000256" key="3">
    <source>
        <dbReference type="ARBA" id="ARBA00022989"/>
    </source>
</evidence>
<evidence type="ECO:0000256" key="6">
    <source>
        <dbReference type="SAM" id="MobiDB-lite"/>
    </source>
</evidence>
<evidence type="ECO:0000256" key="7">
    <source>
        <dbReference type="SAM" id="Phobius"/>
    </source>
</evidence>
<protein>
    <submittedName>
        <fullName evidence="9">Major facilitator superfamily domain-containing protein</fullName>
    </submittedName>
</protein>
<feature type="transmembrane region" description="Helical" evidence="7">
    <location>
        <begin position="556"/>
        <end position="576"/>
    </location>
</feature>
<keyword evidence="4 7" id="KW-0472">Membrane</keyword>
<dbReference type="InterPro" id="IPR050382">
    <property type="entry name" value="MFS_Na/Anion_cotransporter"/>
</dbReference>
<evidence type="ECO:0000256" key="4">
    <source>
        <dbReference type="ARBA" id="ARBA00023136"/>
    </source>
</evidence>
<organism evidence="9 10">
    <name type="scientific">Dunaliella salina</name>
    <name type="common">Green alga</name>
    <name type="synonym">Protococcus salinus</name>
    <dbReference type="NCBI Taxonomy" id="3046"/>
    <lineage>
        <taxon>Eukaryota</taxon>
        <taxon>Viridiplantae</taxon>
        <taxon>Chlorophyta</taxon>
        <taxon>core chlorophytes</taxon>
        <taxon>Chlorophyceae</taxon>
        <taxon>CS clade</taxon>
        <taxon>Chlamydomonadales</taxon>
        <taxon>Dunaliellaceae</taxon>
        <taxon>Dunaliella</taxon>
    </lineage>
</organism>
<evidence type="ECO:0000259" key="8">
    <source>
        <dbReference type="PROSITE" id="PS50850"/>
    </source>
</evidence>
<feature type="domain" description="Major facilitator superfamily (MFS) profile" evidence="8">
    <location>
        <begin position="107"/>
        <end position="582"/>
    </location>
</feature>
<feature type="transmembrane region" description="Helical" evidence="7">
    <location>
        <begin position="432"/>
        <end position="453"/>
    </location>
</feature>
<evidence type="ECO:0000313" key="10">
    <source>
        <dbReference type="Proteomes" id="UP000815325"/>
    </source>
</evidence>
<dbReference type="PANTHER" id="PTHR11662">
    <property type="entry name" value="SOLUTE CARRIER FAMILY 17"/>
    <property type="match status" value="1"/>
</dbReference>
<name>A0ABQ7GPG1_DUNSA</name>
<feature type="transmembrane region" description="Helical" evidence="7">
    <location>
        <begin position="526"/>
        <end position="550"/>
    </location>
</feature>
<dbReference type="Gene3D" id="1.20.1250.20">
    <property type="entry name" value="MFS general substrate transporter like domains"/>
    <property type="match status" value="2"/>
</dbReference>
<dbReference type="SUPFAM" id="SSF103473">
    <property type="entry name" value="MFS general substrate transporter"/>
    <property type="match status" value="1"/>
</dbReference>
<feature type="transmembrane region" description="Helical" evidence="7">
    <location>
        <begin position="465"/>
        <end position="484"/>
    </location>
</feature>
<dbReference type="InterPro" id="IPR011701">
    <property type="entry name" value="MFS"/>
</dbReference>
<dbReference type="EMBL" id="MU069658">
    <property type="protein sequence ID" value="KAF5836492.1"/>
    <property type="molecule type" value="Genomic_DNA"/>
</dbReference>
<dbReference type="PANTHER" id="PTHR11662:SF243">
    <property type="entry name" value="ANION TRANSPORTER 6, CHLOROPLASTIC-RELATED"/>
    <property type="match status" value="1"/>
</dbReference>
<dbReference type="InterPro" id="IPR020846">
    <property type="entry name" value="MFS_dom"/>
</dbReference>
<feature type="compositionally biased region" description="Polar residues" evidence="6">
    <location>
        <begin position="316"/>
        <end position="325"/>
    </location>
</feature>
<feature type="transmembrane region" description="Helical" evidence="7">
    <location>
        <begin position="262"/>
        <end position="279"/>
    </location>
</feature>
<dbReference type="PROSITE" id="PS50850">
    <property type="entry name" value="MFS"/>
    <property type="match status" value="1"/>
</dbReference>
<dbReference type="Proteomes" id="UP000815325">
    <property type="component" value="Unassembled WGS sequence"/>
</dbReference>
<comment type="similarity">
    <text evidence="5">Belongs to the major facilitator superfamily. Sodium/anion cotransporter (TC 2.A.1.14) family.</text>
</comment>
<reference evidence="9" key="1">
    <citation type="submission" date="2017-08" db="EMBL/GenBank/DDBJ databases">
        <authorList>
            <person name="Polle J.E."/>
            <person name="Barry K."/>
            <person name="Cushman J."/>
            <person name="Schmutz J."/>
            <person name="Tran D."/>
            <person name="Hathwaick L.T."/>
            <person name="Yim W.C."/>
            <person name="Jenkins J."/>
            <person name="Mckie-Krisberg Z.M."/>
            <person name="Prochnik S."/>
            <person name="Lindquist E."/>
            <person name="Dockter R.B."/>
            <person name="Adam C."/>
            <person name="Molina H."/>
            <person name="Bunkerborg J."/>
            <person name="Jin E."/>
            <person name="Buchheim M."/>
            <person name="Magnuson J."/>
        </authorList>
    </citation>
    <scope>NUCLEOTIDE SEQUENCE</scope>
    <source>
        <strain evidence="9">CCAP 19/18</strain>
    </source>
</reference>
<evidence type="ECO:0000256" key="1">
    <source>
        <dbReference type="ARBA" id="ARBA00004141"/>
    </source>
</evidence>
<keyword evidence="2 7" id="KW-0812">Transmembrane</keyword>
<feature type="compositionally biased region" description="Low complexity" evidence="6">
    <location>
        <begin position="365"/>
        <end position="376"/>
    </location>
</feature>
<evidence type="ECO:0000256" key="5">
    <source>
        <dbReference type="ARBA" id="ARBA00024362"/>
    </source>
</evidence>
<dbReference type="InterPro" id="IPR036259">
    <property type="entry name" value="MFS_trans_sf"/>
</dbReference>
<evidence type="ECO:0000256" key="2">
    <source>
        <dbReference type="ARBA" id="ARBA00022692"/>
    </source>
</evidence>
<comment type="caution">
    <text evidence="9">The sequence shown here is derived from an EMBL/GenBank/DDBJ whole genome shotgun (WGS) entry which is preliminary data.</text>
</comment>
<sequence length="621" mass="66323">MVTICPHQQPLQQSQQQQCLQMLQHKRLHPGKARFRPGLGAPPPCPGQAKRSGRVRTGVARPNTAVSTTVEEEEARRGGAQGFLVPSDTTQQGPGQLSSTLPSKTQLVMACSLGFCLANMDKVNFTLAVIPMGLENEWTPTMVGLVQSAFFYGFLLMQIPGSILTTRLGGANVLPRGVSVWSTATACVPFFASNMPVLCGLRAITGLGEAIAPSSIVDIISRAVPPEERASSVSFAFSGLHLGSICGLLLSPAIISTAGWPSLFYLLGMGGTLWSLWFMRLVQGLEHSDPETSAKLLPESARDLSRSLIPRPKLGQASSTSIDTRSSSSSSSPSSSSSSSPSSGMWERRASQPAASVQLPSAPGMRQMQQQQQQQQRQSIPYRAFLRSHAVRVLMFTHFSHNWFHYTWLAWLPTYLTSTLSVDLTSAAHTALLPPVAGVVASAAAGVCGDGLVKLGVPTNIVRKLAQSVAFCVPTGFLAAAMQLPHDSDGSMLTVGCITAALGISSFSLAGLYCSHQDLSKRYASALLGLTNVAGSIPGIIGVALVGFLYDITEDWQISLLLPSATLLVAGAAVYISQSQHDQVDFDALDNSPFPPELWLQQRKAAVGNWFRQLLPGKREE</sequence>
<feature type="region of interest" description="Disordered" evidence="6">
    <location>
        <begin position="308"/>
        <end position="376"/>
    </location>
</feature>
<gene>
    <name evidence="9" type="ORF">DUNSADRAFT_5878</name>
</gene>
<feature type="compositionally biased region" description="Low complexity" evidence="6">
    <location>
        <begin position="326"/>
        <end position="343"/>
    </location>
</feature>
<feature type="compositionally biased region" description="Polar residues" evidence="6">
    <location>
        <begin position="87"/>
        <end position="99"/>
    </location>
</feature>
<feature type="transmembrane region" description="Helical" evidence="7">
    <location>
        <begin position="490"/>
        <end position="514"/>
    </location>
</feature>
<feature type="region of interest" description="Disordered" evidence="6">
    <location>
        <begin position="35"/>
        <end position="99"/>
    </location>
</feature>
<evidence type="ECO:0000313" key="9">
    <source>
        <dbReference type="EMBL" id="KAF5836492.1"/>
    </source>
</evidence>
<proteinExistence type="inferred from homology"/>
<keyword evidence="3 7" id="KW-1133">Transmembrane helix</keyword>